<sequence>MPRSTRFLPISAALCAATSLPVLVSGCASSTGDDAGSTESRPNSVSAGITATAAPSASASRAAPSTTVPADVRKSARAFATAYAQHDATNDGDRSYADAGARAAKFSTGELRKVLAQKRAGQDAPWAALRSEQARQTVKITSVVVPDGAPAVTASSALVRVGYTLTTTPKSGPARHSGEQLALRLEHTAHGWAVAALPWA</sequence>
<gene>
    <name evidence="3" type="ORF">CP970_05915</name>
</gene>
<feature type="compositionally biased region" description="Polar residues" evidence="1">
    <location>
        <begin position="29"/>
        <end position="49"/>
    </location>
</feature>
<keyword evidence="2" id="KW-0732">Signal</keyword>
<organism evidence="3 4">
    <name type="scientific">Streptomyces kanamyceticus</name>
    <dbReference type="NCBI Taxonomy" id="1967"/>
    <lineage>
        <taxon>Bacteria</taxon>
        <taxon>Bacillati</taxon>
        <taxon>Actinomycetota</taxon>
        <taxon>Actinomycetes</taxon>
        <taxon>Kitasatosporales</taxon>
        <taxon>Streptomycetaceae</taxon>
        <taxon>Streptomyces</taxon>
    </lineage>
</organism>
<evidence type="ECO:0008006" key="5">
    <source>
        <dbReference type="Google" id="ProtNLM"/>
    </source>
</evidence>
<feature type="compositionally biased region" description="Low complexity" evidence="1">
    <location>
        <begin position="50"/>
        <end position="70"/>
    </location>
</feature>
<keyword evidence="4" id="KW-1185">Reference proteome</keyword>
<feature type="chain" id="PRO_5039517023" description="Secreted protein/lipoprotein" evidence="2">
    <location>
        <begin position="25"/>
        <end position="200"/>
    </location>
</feature>
<dbReference type="PROSITE" id="PS51257">
    <property type="entry name" value="PROKAR_LIPOPROTEIN"/>
    <property type="match status" value="1"/>
</dbReference>
<reference evidence="3 4" key="1">
    <citation type="submission" date="2017-09" db="EMBL/GenBank/DDBJ databases">
        <authorList>
            <person name="Lee N."/>
            <person name="Cho B.-K."/>
        </authorList>
    </citation>
    <scope>NUCLEOTIDE SEQUENCE [LARGE SCALE GENOMIC DNA]</scope>
    <source>
        <strain evidence="3 4">ATCC 12853</strain>
    </source>
</reference>
<dbReference type="Proteomes" id="UP000325529">
    <property type="component" value="Chromosome"/>
</dbReference>
<dbReference type="OrthoDB" id="4243535at2"/>
<dbReference type="EMBL" id="CP023699">
    <property type="protein sequence ID" value="QEU90510.1"/>
    <property type="molecule type" value="Genomic_DNA"/>
</dbReference>
<accession>A0A5J6G4E4</accession>
<evidence type="ECO:0000313" key="3">
    <source>
        <dbReference type="EMBL" id="QEU90510.1"/>
    </source>
</evidence>
<dbReference type="AlphaFoldDB" id="A0A5J6G4E4"/>
<name>A0A5J6G4E4_STRKN</name>
<evidence type="ECO:0000256" key="2">
    <source>
        <dbReference type="SAM" id="SignalP"/>
    </source>
</evidence>
<protein>
    <recommendedName>
        <fullName evidence="5">Secreted protein/lipoprotein</fullName>
    </recommendedName>
</protein>
<evidence type="ECO:0000313" key="4">
    <source>
        <dbReference type="Proteomes" id="UP000325529"/>
    </source>
</evidence>
<feature type="signal peptide" evidence="2">
    <location>
        <begin position="1"/>
        <end position="24"/>
    </location>
</feature>
<proteinExistence type="predicted"/>
<evidence type="ECO:0000256" key="1">
    <source>
        <dbReference type="SAM" id="MobiDB-lite"/>
    </source>
</evidence>
<feature type="region of interest" description="Disordered" evidence="1">
    <location>
        <begin position="29"/>
        <end position="70"/>
    </location>
</feature>
<dbReference type="KEGG" id="ska:CP970_05915"/>